<evidence type="ECO:0000313" key="1">
    <source>
        <dbReference type="EMBL" id="ACZ00383.1"/>
    </source>
</evidence>
<accession>D1A868</accession>
<evidence type="ECO:0000313" key="2">
    <source>
        <dbReference type="Proteomes" id="UP000001918"/>
    </source>
</evidence>
<organism evidence="1 2">
    <name type="scientific">Thermomonospora curvata (strain ATCC 19995 / DSM 43183 / JCM 3096 / KCTC 9072 / NBRC 15933 / NCIMB 10081 / Henssen B9)</name>
    <dbReference type="NCBI Taxonomy" id="471852"/>
    <lineage>
        <taxon>Bacteria</taxon>
        <taxon>Bacillati</taxon>
        <taxon>Actinomycetota</taxon>
        <taxon>Actinomycetes</taxon>
        <taxon>Streptosporangiales</taxon>
        <taxon>Thermomonosporaceae</taxon>
        <taxon>Thermomonospora</taxon>
    </lineage>
</organism>
<proteinExistence type="predicted"/>
<dbReference type="AlphaFoldDB" id="D1A868"/>
<gene>
    <name evidence="1" type="ordered locus">Tcur_4865</name>
</gene>
<name>D1A868_THECD</name>
<dbReference type="Proteomes" id="UP000001918">
    <property type="component" value="Chromosome"/>
</dbReference>
<dbReference type="EMBL" id="CP001738">
    <property type="protein sequence ID" value="ACZ00383.1"/>
    <property type="molecule type" value="Genomic_DNA"/>
</dbReference>
<dbReference type="HOGENOM" id="CLU_1053499_0_0_11"/>
<keyword evidence="2" id="KW-1185">Reference proteome</keyword>
<protein>
    <submittedName>
        <fullName evidence="1">Uncharacterized protein</fullName>
    </submittedName>
</protein>
<reference evidence="1 2" key="1">
    <citation type="journal article" date="2011" name="Stand. Genomic Sci.">
        <title>Complete genome sequence of Thermomonospora curvata type strain (B9).</title>
        <authorList>
            <person name="Chertkov O."/>
            <person name="Sikorski J."/>
            <person name="Nolan M."/>
            <person name="Lapidus A."/>
            <person name="Lucas S."/>
            <person name="Del Rio T.G."/>
            <person name="Tice H."/>
            <person name="Cheng J.F."/>
            <person name="Goodwin L."/>
            <person name="Pitluck S."/>
            <person name="Liolios K."/>
            <person name="Ivanova N."/>
            <person name="Mavromatis K."/>
            <person name="Mikhailova N."/>
            <person name="Ovchinnikova G."/>
            <person name="Pati A."/>
            <person name="Chen A."/>
            <person name="Palaniappan K."/>
            <person name="Djao O.D."/>
            <person name="Land M."/>
            <person name="Hauser L."/>
            <person name="Chang Y.J."/>
            <person name="Jeffries C.D."/>
            <person name="Brettin T."/>
            <person name="Han C."/>
            <person name="Detter J.C."/>
            <person name="Rohde M."/>
            <person name="Goker M."/>
            <person name="Woyke T."/>
            <person name="Bristow J."/>
            <person name="Eisen J.A."/>
            <person name="Markowitz V."/>
            <person name="Hugenholtz P."/>
            <person name="Klenk H.P."/>
            <person name="Kyrpides N.C."/>
        </authorList>
    </citation>
    <scope>NUCLEOTIDE SEQUENCE [LARGE SCALE GENOMIC DNA]</scope>
    <source>
        <strain evidence="2">ATCC 19995 / DSM 43183 / JCM 3096 / KCTC 9072 / NBRC 15933 / NCIMB 10081 / Henssen B9</strain>
    </source>
</reference>
<dbReference type="KEGG" id="tcu:Tcur_4865"/>
<sequence length="264" mass="30051">MEQCLPKFSCDVDQVQDPQYLLTRVGIWLPLEVYSEWPIMMPWAVRDLGCRRRYLADGRDMWSYPDENGYLVDDNSFIKGTVRSQRITSKRNQLLDGAKMAGGFVAAHIWRVVHHDLLASRIPRLYSFVPNLVWLPSEVAKATDREGGIYQRTLQAMSLAIYRKAAVKPALQNIVEAAWEMLPSPGISVSGIDFGELNWFSVNSSFYKTRKRHLHAVVDALESLESGRSLGRRVITSKYASGLPLVDTEARARLLRELRPFLVP</sequence>